<sequence>MAVDLSGMRKLYRTGALKNAFIAPAPMEPGGWILLVDVDDGSQEYMAVARTDRYKIYKSLEAVVADLGRVGFNEATLKVA</sequence>
<dbReference type="Proteomes" id="UP000029719">
    <property type="component" value="Unassembled WGS sequence"/>
</dbReference>
<dbReference type="OrthoDB" id="6996316at2"/>
<accession>A0A9X0EA86</accession>
<dbReference type="AlphaFoldDB" id="A0A9X0EA86"/>
<protein>
    <submittedName>
        <fullName evidence="1">Plasmid replication protein RepB</fullName>
    </submittedName>
</protein>
<reference evidence="1 2" key="1">
    <citation type="submission" date="2014-09" db="EMBL/GenBank/DDBJ databases">
        <title>Genome sequence of Pseudomonas lutea strain DSM 17257T.</title>
        <authorList>
            <person name="Kwak Y."/>
            <person name="Shin J.-H."/>
        </authorList>
    </citation>
    <scope>NUCLEOTIDE SEQUENCE [LARGE SCALE GENOMIC DNA]</scope>
    <source>
        <strain evidence="1 2">DSM 17257</strain>
    </source>
</reference>
<name>A0A9X0EA86_9PSED</name>
<dbReference type="EMBL" id="JRMB01000005">
    <property type="protein sequence ID" value="KGF62082.1"/>
    <property type="molecule type" value="Genomic_DNA"/>
</dbReference>
<evidence type="ECO:0000313" key="1">
    <source>
        <dbReference type="EMBL" id="KGF62082.1"/>
    </source>
</evidence>
<proteinExistence type="predicted"/>
<comment type="caution">
    <text evidence="1">The sequence shown here is derived from an EMBL/GenBank/DDBJ whole genome shotgun (WGS) entry which is preliminary data.</text>
</comment>
<organism evidence="1 2">
    <name type="scientific">Pseudomonas lutea</name>
    <dbReference type="NCBI Taxonomy" id="243924"/>
    <lineage>
        <taxon>Bacteria</taxon>
        <taxon>Pseudomonadati</taxon>
        <taxon>Pseudomonadota</taxon>
        <taxon>Gammaproteobacteria</taxon>
        <taxon>Pseudomonadales</taxon>
        <taxon>Pseudomonadaceae</taxon>
        <taxon>Pseudomonas</taxon>
    </lineage>
</organism>
<gene>
    <name evidence="1" type="ORF">LT42_25290</name>
</gene>
<evidence type="ECO:0000313" key="2">
    <source>
        <dbReference type="Proteomes" id="UP000029719"/>
    </source>
</evidence>